<dbReference type="Proteomes" id="UP000321532">
    <property type="component" value="Unassembled WGS sequence"/>
</dbReference>
<sequence>MIFFKGFWLAFFLLVAGSSVPFVAQAQNPTVVTDSLKSKPVPALDSVARPNASDRILENLKELSRKKTFWGRVTKSLFRFDRKVTLNYNSPVLLNTPTEKHNYKVVRRIDYRTLNSFGYSITDTTRRPRNFLEKAGNSVHIKTHRGRIRNTLLFKTGGILEPLDLSESERLLRQKEYILDARVVVNEKTSTQDSVDILIITKDVFSLSGSVALNPSKAYGRIGLNDINFLGLGHQFRNLYTFGVDSLINNGTRRTWMYSGSYTIENIYNTFASAQILYRNEANYQQRGLNFYRDFYTANTKYAGAASFNYYRHPIYIKNEDDIRRRMNIEYTRQDYWLGKAHKLKSYNLGFENRARIITAGRIIATNYFNAPNPDYQNNTLYIGAIGYSFRKYYRSQYLFGFGRTEDIPAGNLFSLSAGYEAGQLYNRRYLGAKMAFGKYRTNFGYLYLDASYDTFIRGKRWEQGEFSSEILYFTKLLSVGTWQWRHFIWNRTSIGINRLYGENLLSINRQEGIRGFRTPERGTKRIVFNYENSLFTPISFLGFRLALVSFADVAWLSQSDTGNPFKHRPYQGYGLGIRFRNEYMAFNTIQLLLGYYPQGSSPLRNFNSTRPYYDFNDFRFTQPLVPDFR</sequence>
<accession>A0A512B425</accession>
<dbReference type="RefSeq" id="WP_146903345.1">
    <property type="nucleotide sequence ID" value="NZ_BJYS01000043.1"/>
</dbReference>
<evidence type="ECO:0008006" key="4">
    <source>
        <dbReference type="Google" id="ProtNLM"/>
    </source>
</evidence>
<feature type="chain" id="PRO_5021701539" description="POTRA domain-containing protein" evidence="1">
    <location>
        <begin position="27"/>
        <end position="630"/>
    </location>
</feature>
<dbReference type="OrthoDB" id="609711at2"/>
<reference evidence="2 3" key="1">
    <citation type="submission" date="2019-07" db="EMBL/GenBank/DDBJ databases">
        <title>Whole genome shotgun sequence of Adhaeribacter aerolatus NBRC 106133.</title>
        <authorList>
            <person name="Hosoyama A."/>
            <person name="Uohara A."/>
            <person name="Ohji S."/>
            <person name="Ichikawa N."/>
        </authorList>
    </citation>
    <scope>NUCLEOTIDE SEQUENCE [LARGE SCALE GENOMIC DNA]</scope>
    <source>
        <strain evidence="2 3">NBRC 106133</strain>
    </source>
</reference>
<keyword evidence="3" id="KW-1185">Reference proteome</keyword>
<dbReference type="EMBL" id="BJYS01000043">
    <property type="protein sequence ID" value="GEO06718.1"/>
    <property type="molecule type" value="Genomic_DNA"/>
</dbReference>
<evidence type="ECO:0000313" key="2">
    <source>
        <dbReference type="EMBL" id="GEO06718.1"/>
    </source>
</evidence>
<dbReference type="AlphaFoldDB" id="A0A512B425"/>
<feature type="signal peptide" evidence="1">
    <location>
        <begin position="1"/>
        <end position="26"/>
    </location>
</feature>
<organism evidence="2 3">
    <name type="scientific">Adhaeribacter aerolatus</name>
    <dbReference type="NCBI Taxonomy" id="670289"/>
    <lineage>
        <taxon>Bacteria</taxon>
        <taxon>Pseudomonadati</taxon>
        <taxon>Bacteroidota</taxon>
        <taxon>Cytophagia</taxon>
        <taxon>Cytophagales</taxon>
        <taxon>Hymenobacteraceae</taxon>
        <taxon>Adhaeribacter</taxon>
    </lineage>
</organism>
<comment type="caution">
    <text evidence="2">The sequence shown here is derived from an EMBL/GenBank/DDBJ whole genome shotgun (WGS) entry which is preliminary data.</text>
</comment>
<gene>
    <name evidence="2" type="ORF">AAE02nite_43820</name>
</gene>
<name>A0A512B425_9BACT</name>
<evidence type="ECO:0000313" key="3">
    <source>
        <dbReference type="Proteomes" id="UP000321532"/>
    </source>
</evidence>
<evidence type="ECO:0000256" key="1">
    <source>
        <dbReference type="SAM" id="SignalP"/>
    </source>
</evidence>
<protein>
    <recommendedName>
        <fullName evidence="4">POTRA domain-containing protein</fullName>
    </recommendedName>
</protein>
<proteinExistence type="predicted"/>
<keyword evidence="1" id="KW-0732">Signal</keyword>